<organism evidence="2 3">
    <name type="scientific">Pannus brasiliensis CCIBt3594</name>
    <dbReference type="NCBI Taxonomy" id="1427578"/>
    <lineage>
        <taxon>Bacteria</taxon>
        <taxon>Bacillati</taxon>
        <taxon>Cyanobacteriota</taxon>
        <taxon>Cyanophyceae</taxon>
        <taxon>Oscillatoriophycideae</taxon>
        <taxon>Chroococcales</taxon>
        <taxon>Microcystaceae</taxon>
        <taxon>Pannus</taxon>
    </lineage>
</organism>
<comment type="caution">
    <text evidence="2">The sequence shown here is derived from an EMBL/GenBank/DDBJ whole genome shotgun (WGS) entry which is preliminary data.</text>
</comment>
<name>A0AAW9QSQ4_9CHRO</name>
<keyword evidence="3" id="KW-1185">Reference proteome</keyword>
<evidence type="ECO:0000313" key="2">
    <source>
        <dbReference type="EMBL" id="MEG3435909.1"/>
    </source>
</evidence>
<dbReference type="RefSeq" id="WP_332863356.1">
    <property type="nucleotide sequence ID" value="NZ_JBAFSM010000002.1"/>
</dbReference>
<reference evidence="2 3" key="1">
    <citation type="submission" date="2024-01" db="EMBL/GenBank/DDBJ databases">
        <title>Genomic insights into the taxonomy and metabolism of the cyanobacterium Pannus brasiliensis CCIBt3594.</title>
        <authorList>
            <person name="Machado M."/>
            <person name="Botero N.B."/>
            <person name="Andreote A.P.D."/>
            <person name="Feitosa A.M.T."/>
            <person name="Popin R."/>
            <person name="Sivonen K."/>
            <person name="Fiore M.F."/>
        </authorList>
    </citation>
    <scope>NUCLEOTIDE SEQUENCE [LARGE SCALE GENOMIC DNA]</scope>
    <source>
        <strain evidence="2 3">CCIBt3594</strain>
    </source>
</reference>
<evidence type="ECO:0000256" key="1">
    <source>
        <dbReference type="SAM" id="MobiDB-lite"/>
    </source>
</evidence>
<evidence type="ECO:0000313" key="3">
    <source>
        <dbReference type="Proteomes" id="UP001328733"/>
    </source>
</evidence>
<dbReference type="AlphaFoldDB" id="A0AAW9QSQ4"/>
<sequence>MIERILPAISPENAGGTNPLSLPVRSRGLSSGQDTIDARVQ</sequence>
<accession>A0AAW9QSQ4</accession>
<gene>
    <name evidence="2" type="ORF">V0288_02155</name>
</gene>
<dbReference type="EMBL" id="JBAFSM010000002">
    <property type="protein sequence ID" value="MEG3435909.1"/>
    <property type="molecule type" value="Genomic_DNA"/>
</dbReference>
<protein>
    <submittedName>
        <fullName evidence="2">Uncharacterized protein</fullName>
    </submittedName>
</protein>
<feature type="region of interest" description="Disordered" evidence="1">
    <location>
        <begin position="1"/>
        <end position="41"/>
    </location>
</feature>
<dbReference type="Proteomes" id="UP001328733">
    <property type="component" value="Unassembled WGS sequence"/>
</dbReference>
<proteinExistence type="predicted"/>